<dbReference type="Gene3D" id="3.40.50.620">
    <property type="entry name" value="HUPs"/>
    <property type="match status" value="1"/>
</dbReference>
<dbReference type="PANTHER" id="PTHR43793">
    <property type="entry name" value="FAD SYNTHASE"/>
    <property type="match status" value="1"/>
</dbReference>
<evidence type="ECO:0000256" key="4">
    <source>
        <dbReference type="ARBA" id="ARBA00022741"/>
    </source>
</evidence>
<dbReference type="SUPFAM" id="SSF52374">
    <property type="entry name" value="Nucleotidylyl transferase"/>
    <property type="match status" value="1"/>
</dbReference>
<evidence type="ECO:0000256" key="7">
    <source>
        <dbReference type="ARBA" id="ARBA00047428"/>
    </source>
</evidence>
<evidence type="ECO:0000259" key="8">
    <source>
        <dbReference type="Pfam" id="PF01467"/>
    </source>
</evidence>
<gene>
    <name evidence="9" type="ORF">AZI85_08390</name>
</gene>
<dbReference type="GO" id="GO:0016773">
    <property type="term" value="F:phosphotransferase activity, alcohol group as acceptor"/>
    <property type="evidence" value="ECO:0007669"/>
    <property type="project" value="InterPro"/>
</dbReference>
<accession>A0A150WGM6</accession>
<dbReference type="EMBL" id="LUKF01000016">
    <property type="protein sequence ID" value="KYG62199.1"/>
    <property type="molecule type" value="Genomic_DNA"/>
</dbReference>
<feature type="domain" description="Cytidyltransferase-like" evidence="8">
    <location>
        <begin position="26"/>
        <end position="117"/>
    </location>
</feature>
<dbReference type="InterPro" id="IPR004821">
    <property type="entry name" value="Cyt_trans-like"/>
</dbReference>
<keyword evidence="3 9" id="KW-0548">Nucleotidyltransferase</keyword>
<evidence type="ECO:0000313" key="9">
    <source>
        <dbReference type="EMBL" id="KYG62199.1"/>
    </source>
</evidence>
<dbReference type="OrthoDB" id="5293116at2"/>
<protein>
    <recommendedName>
        <fullName evidence="1">D-glycero-beta-D-manno-heptose 1-phosphate adenylyltransferase</fullName>
        <ecNumber evidence="1">2.7.7.70</ecNumber>
    </recommendedName>
</protein>
<dbReference type="InterPro" id="IPR014729">
    <property type="entry name" value="Rossmann-like_a/b/a_fold"/>
</dbReference>
<evidence type="ECO:0000256" key="5">
    <source>
        <dbReference type="ARBA" id="ARBA00022840"/>
    </source>
</evidence>
<dbReference type="InterPro" id="IPR050385">
    <property type="entry name" value="Archaeal_FAD_synthase"/>
</dbReference>
<evidence type="ECO:0000256" key="6">
    <source>
        <dbReference type="ARBA" id="ARBA00023277"/>
    </source>
</evidence>
<organism evidence="9 10">
    <name type="scientific">Bdellovibrio bacteriovorus</name>
    <dbReference type="NCBI Taxonomy" id="959"/>
    <lineage>
        <taxon>Bacteria</taxon>
        <taxon>Pseudomonadati</taxon>
        <taxon>Bdellovibrionota</taxon>
        <taxon>Bdellovibrionia</taxon>
        <taxon>Bdellovibrionales</taxon>
        <taxon>Pseudobdellovibrionaceae</taxon>
        <taxon>Bdellovibrio</taxon>
    </lineage>
</organism>
<dbReference type="GO" id="GO:0005975">
    <property type="term" value="P:carbohydrate metabolic process"/>
    <property type="evidence" value="ECO:0007669"/>
    <property type="project" value="InterPro"/>
</dbReference>
<reference evidence="9 10" key="1">
    <citation type="submission" date="2016-03" db="EMBL/GenBank/DDBJ databases">
        <authorList>
            <person name="Ploux O."/>
        </authorList>
    </citation>
    <scope>NUCLEOTIDE SEQUENCE [LARGE SCALE GENOMIC DNA]</scope>
    <source>
        <strain evidence="9 10">BER2</strain>
    </source>
</reference>
<dbReference type="GO" id="GO:0016779">
    <property type="term" value="F:nucleotidyltransferase activity"/>
    <property type="evidence" value="ECO:0007669"/>
    <property type="project" value="UniProtKB-KW"/>
</dbReference>
<dbReference type="InterPro" id="IPR011914">
    <property type="entry name" value="RfaE_dom_II"/>
</dbReference>
<evidence type="ECO:0000256" key="2">
    <source>
        <dbReference type="ARBA" id="ARBA00022679"/>
    </source>
</evidence>
<dbReference type="PANTHER" id="PTHR43793:SF2">
    <property type="entry name" value="BIFUNCTIONAL PROTEIN HLDE"/>
    <property type="match status" value="1"/>
</dbReference>
<keyword evidence="6" id="KW-0119">Carbohydrate metabolism</keyword>
<comment type="catalytic activity">
    <reaction evidence="7">
        <text>D-glycero-beta-D-manno-heptose 1-phosphate + ATP + H(+) = ADP-D-glycero-beta-D-manno-heptose + diphosphate</text>
        <dbReference type="Rhea" id="RHEA:27465"/>
        <dbReference type="ChEBI" id="CHEBI:15378"/>
        <dbReference type="ChEBI" id="CHEBI:30616"/>
        <dbReference type="ChEBI" id="CHEBI:33019"/>
        <dbReference type="ChEBI" id="CHEBI:59967"/>
        <dbReference type="ChEBI" id="CHEBI:61593"/>
        <dbReference type="EC" id="2.7.7.70"/>
    </reaction>
</comment>
<evidence type="ECO:0000256" key="3">
    <source>
        <dbReference type="ARBA" id="ARBA00022695"/>
    </source>
</evidence>
<evidence type="ECO:0000256" key="1">
    <source>
        <dbReference type="ARBA" id="ARBA00012519"/>
    </source>
</evidence>
<keyword evidence="4" id="KW-0547">Nucleotide-binding</keyword>
<dbReference type="NCBIfam" id="TIGR00125">
    <property type="entry name" value="cyt_tran_rel"/>
    <property type="match status" value="1"/>
</dbReference>
<dbReference type="EC" id="2.7.7.70" evidence="1"/>
<sequence length="155" mass="16924">MGQVRKFDDIETSLAPLRTQGKKVVFTNGCFDLLHVGHVRYLQEAKALGDVLVVGVNSDASVKKLKGPTRPVQIENDRAEILAALGAVDFTVIFTEETPENLIHKVRPDILVKGGDWSIESIVGAPFVMSYGGKVMSLQFVDGKSTTKLIEKAQK</sequence>
<dbReference type="Pfam" id="PF01467">
    <property type="entry name" value="CTP_transf_like"/>
    <property type="match status" value="1"/>
</dbReference>
<name>A0A150WGM6_BDEBC</name>
<proteinExistence type="predicted"/>
<dbReference type="NCBIfam" id="TIGR02199">
    <property type="entry name" value="rfaE_dom_II"/>
    <property type="match status" value="1"/>
</dbReference>
<dbReference type="AlphaFoldDB" id="A0A150WGM6"/>
<comment type="caution">
    <text evidence="9">The sequence shown here is derived from an EMBL/GenBank/DDBJ whole genome shotgun (WGS) entry which is preliminary data.</text>
</comment>
<dbReference type="Proteomes" id="UP000075391">
    <property type="component" value="Unassembled WGS sequence"/>
</dbReference>
<keyword evidence="2 9" id="KW-0808">Transferase</keyword>
<evidence type="ECO:0000313" key="10">
    <source>
        <dbReference type="Proteomes" id="UP000075391"/>
    </source>
</evidence>
<dbReference type="GO" id="GO:0005524">
    <property type="term" value="F:ATP binding"/>
    <property type="evidence" value="ECO:0007669"/>
    <property type="project" value="UniProtKB-KW"/>
</dbReference>
<keyword evidence="5" id="KW-0067">ATP-binding</keyword>